<keyword evidence="1" id="KW-1133">Transmembrane helix</keyword>
<feature type="transmembrane region" description="Helical" evidence="1">
    <location>
        <begin position="56"/>
        <end position="74"/>
    </location>
</feature>
<name>A0A1V0UV55_9BACL</name>
<dbReference type="RefSeq" id="WP_083040932.1">
    <property type="nucleotide sequence ID" value="NZ_CP020557.1"/>
</dbReference>
<dbReference type="Proteomes" id="UP000192727">
    <property type="component" value="Chromosome"/>
</dbReference>
<evidence type="ECO:0000256" key="1">
    <source>
        <dbReference type="SAM" id="Phobius"/>
    </source>
</evidence>
<feature type="transmembrane region" description="Helical" evidence="1">
    <location>
        <begin position="6"/>
        <end position="25"/>
    </location>
</feature>
<accession>A0A1V0UV55</accession>
<evidence type="ECO:0000313" key="3">
    <source>
        <dbReference type="Proteomes" id="UP000192727"/>
    </source>
</evidence>
<proteinExistence type="predicted"/>
<sequence>MIPIIALFIGFLIFPLIQIYLFPLITKFNFIHEYEIGTTEEETGIVNKGQSFIRNFLVMPFIYCLISSPFFPFLQHSVEVVNVLSILYFAVISFICWIACHKTIKKGIKR</sequence>
<dbReference type="EMBL" id="CP020557">
    <property type="protein sequence ID" value="ARF69123.1"/>
    <property type="molecule type" value="Genomic_DNA"/>
</dbReference>
<feature type="transmembrane region" description="Helical" evidence="1">
    <location>
        <begin position="80"/>
        <end position="100"/>
    </location>
</feature>
<gene>
    <name evidence="2" type="ORF">B7C51_16860</name>
</gene>
<keyword evidence="1" id="KW-0472">Membrane</keyword>
<keyword evidence="1" id="KW-0812">Transmembrane</keyword>
<organism evidence="2 3">
    <name type="scientific">Paenibacillus larvae subsp. pulvifaciens</name>
    <dbReference type="NCBI Taxonomy" id="1477"/>
    <lineage>
        <taxon>Bacteria</taxon>
        <taxon>Bacillati</taxon>
        <taxon>Bacillota</taxon>
        <taxon>Bacilli</taxon>
        <taxon>Bacillales</taxon>
        <taxon>Paenibacillaceae</taxon>
        <taxon>Paenibacillus</taxon>
    </lineage>
</organism>
<reference evidence="2 3" key="1">
    <citation type="submission" date="2017-03" db="EMBL/GenBank/DDBJ databases">
        <title>Paenibacillus larvae genome sequencing.</title>
        <authorList>
            <person name="Dingman D.W."/>
        </authorList>
    </citation>
    <scope>NUCLEOTIDE SEQUENCE [LARGE SCALE GENOMIC DNA]</scope>
    <source>
        <strain evidence="2 3">SAG 10367</strain>
    </source>
</reference>
<dbReference type="AlphaFoldDB" id="A0A1V0UV55"/>
<evidence type="ECO:0000313" key="2">
    <source>
        <dbReference type="EMBL" id="ARF69123.1"/>
    </source>
</evidence>
<protein>
    <submittedName>
        <fullName evidence="2">Uncharacterized protein</fullName>
    </submittedName>
</protein>